<organism evidence="3 4">
    <name type="scientific">Modestobacter italicus (strain DSM 44449 / CECT 9708 / BC 501)</name>
    <dbReference type="NCBI Taxonomy" id="2732864"/>
    <lineage>
        <taxon>Bacteria</taxon>
        <taxon>Bacillati</taxon>
        <taxon>Actinomycetota</taxon>
        <taxon>Actinomycetes</taxon>
        <taxon>Geodermatophilales</taxon>
        <taxon>Geodermatophilaceae</taxon>
        <taxon>Modestobacter</taxon>
    </lineage>
</organism>
<protein>
    <recommendedName>
        <fullName evidence="5">Lipoprotein</fullName>
    </recommendedName>
</protein>
<dbReference type="STRING" id="477641.MODMU_4769"/>
<evidence type="ECO:0000313" key="3">
    <source>
        <dbReference type="EMBL" id="CCH90150.1"/>
    </source>
</evidence>
<proteinExistence type="predicted"/>
<feature type="compositionally biased region" description="Low complexity" evidence="1">
    <location>
        <begin position="26"/>
        <end position="38"/>
    </location>
</feature>
<evidence type="ECO:0000313" key="4">
    <source>
        <dbReference type="Proteomes" id="UP000006461"/>
    </source>
</evidence>
<evidence type="ECO:0000256" key="1">
    <source>
        <dbReference type="SAM" id="MobiDB-lite"/>
    </source>
</evidence>
<dbReference type="PROSITE" id="PS51257">
    <property type="entry name" value="PROKAR_LIPOPROTEIN"/>
    <property type="match status" value="1"/>
</dbReference>
<keyword evidence="2" id="KW-0732">Signal</keyword>
<dbReference type="KEGG" id="mmar:MODMU_4769"/>
<reference evidence="3 4" key="1">
    <citation type="journal article" date="2012" name="J. Bacteriol.">
        <title>Genome Sequence of Radiation-Resistant Modestobacter marinus Strain BC501, a Representative Actinobacterium That Thrives on Calcareous Stone Surfaces.</title>
        <authorList>
            <person name="Normand P."/>
            <person name="Gury J."/>
            <person name="Pujic P."/>
            <person name="Chouaia B."/>
            <person name="Crotti E."/>
            <person name="Brusetti L."/>
            <person name="Daffonchio D."/>
            <person name="Vacherie B."/>
            <person name="Barbe V."/>
            <person name="Medigue C."/>
            <person name="Calteau A."/>
            <person name="Ghodhbane-Gtari F."/>
            <person name="Essoussi I."/>
            <person name="Nouioui I."/>
            <person name="Abbassi-Ghozzi I."/>
            <person name="Gtari M."/>
        </authorList>
    </citation>
    <scope>NUCLEOTIDE SEQUENCE [LARGE SCALE GENOMIC DNA]</scope>
    <source>
        <strain evidence="4">BC 501</strain>
    </source>
</reference>
<evidence type="ECO:0008006" key="5">
    <source>
        <dbReference type="Google" id="ProtNLM"/>
    </source>
</evidence>
<dbReference type="AlphaFoldDB" id="I4F3D7"/>
<accession>I4F3D7</accession>
<feature type="signal peptide" evidence="2">
    <location>
        <begin position="1"/>
        <end position="24"/>
    </location>
</feature>
<feature type="chain" id="PRO_5003689670" description="Lipoprotein" evidence="2">
    <location>
        <begin position="25"/>
        <end position="162"/>
    </location>
</feature>
<evidence type="ECO:0000256" key="2">
    <source>
        <dbReference type="SAM" id="SignalP"/>
    </source>
</evidence>
<dbReference type="Proteomes" id="UP000006461">
    <property type="component" value="Chromosome"/>
</dbReference>
<dbReference type="OrthoDB" id="5195193at2"/>
<sequence length="162" mass="15644">MRRLRLVAGAVVLQAALLGCTGSADEPAAGSPAASTTPAPAPPTPAGSAEAQALAALPAGPATGTAVVTLTGAGELRAPVTGQCSQTADGTRIEASADTATIRLDVTPGGAHLALDDVGLSATSDVATGRYEVSGRHLSLAAPLVHDGGSTGRVELEVDCGG</sequence>
<dbReference type="EMBL" id="FO203431">
    <property type="protein sequence ID" value="CCH90150.1"/>
    <property type="molecule type" value="Genomic_DNA"/>
</dbReference>
<dbReference type="HOGENOM" id="CLU_1633527_0_0_11"/>
<gene>
    <name evidence="3" type="ordered locus">MODMU_4769</name>
</gene>
<dbReference type="PATRIC" id="fig|477641.3.peg.4473"/>
<keyword evidence="4" id="KW-1185">Reference proteome</keyword>
<name>I4F3D7_MODI5</name>
<feature type="region of interest" description="Disordered" evidence="1">
    <location>
        <begin position="24"/>
        <end position="48"/>
    </location>
</feature>